<accession>A0A3P6DIH2</accession>
<gene>
    <name evidence="1" type="ORF">BOLC2T09372H</name>
</gene>
<sequence length="79" mass="9571">MDLAYLHEIQIHVFIARDFMTIIYIRNHRTLVWLEKVPKELIPCYNRNRETGPTAVQRFVLYEIIMGRRTIKRMKPLAE</sequence>
<name>A0A3P6DIH2_BRAOL</name>
<dbReference type="AlphaFoldDB" id="A0A3P6DIH2"/>
<reference evidence="1" key="1">
    <citation type="submission" date="2018-11" db="EMBL/GenBank/DDBJ databases">
        <authorList>
            <consortium name="Genoscope - CEA"/>
            <person name="William W."/>
        </authorList>
    </citation>
    <scope>NUCLEOTIDE SEQUENCE</scope>
</reference>
<protein>
    <submittedName>
        <fullName evidence="1">Uncharacterized protein</fullName>
    </submittedName>
</protein>
<evidence type="ECO:0000313" key="1">
    <source>
        <dbReference type="EMBL" id="VDD23261.1"/>
    </source>
</evidence>
<organism evidence="1">
    <name type="scientific">Brassica oleracea</name>
    <name type="common">Wild cabbage</name>
    <dbReference type="NCBI Taxonomy" id="3712"/>
    <lineage>
        <taxon>Eukaryota</taxon>
        <taxon>Viridiplantae</taxon>
        <taxon>Streptophyta</taxon>
        <taxon>Embryophyta</taxon>
        <taxon>Tracheophyta</taxon>
        <taxon>Spermatophyta</taxon>
        <taxon>Magnoliopsida</taxon>
        <taxon>eudicotyledons</taxon>
        <taxon>Gunneridae</taxon>
        <taxon>Pentapetalae</taxon>
        <taxon>rosids</taxon>
        <taxon>malvids</taxon>
        <taxon>Brassicales</taxon>
        <taxon>Brassicaceae</taxon>
        <taxon>Brassiceae</taxon>
        <taxon>Brassica</taxon>
    </lineage>
</organism>
<dbReference type="EMBL" id="LR031874">
    <property type="protein sequence ID" value="VDD23261.1"/>
    <property type="molecule type" value="Genomic_DNA"/>
</dbReference>
<proteinExistence type="predicted"/>